<gene>
    <name evidence="1" type="ORF">K3G42_014352</name>
</gene>
<sequence>MPMPPPEAATPFHRPRGRAKEHERSKGQRITGESPPWCTLSYKEGLTSPTLQKPSKTCLVFSAADPPPHSSSPPPFVPVFFPRFWDRPIYPMTPEGHSSPFSSRVG</sequence>
<name>A0ACB8EXI5_9SAUR</name>
<proteinExistence type="predicted"/>
<dbReference type="Proteomes" id="UP000827872">
    <property type="component" value="Linkage Group LG15"/>
</dbReference>
<organism evidence="1 2">
    <name type="scientific">Sphaerodactylus townsendi</name>
    <dbReference type="NCBI Taxonomy" id="933632"/>
    <lineage>
        <taxon>Eukaryota</taxon>
        <taxon>Metazoa</taxon>
        <taxon>Chordata</taxon>
        <taxon>Craniata</taxon>
        <taxon>Vertebrata</taxon>
        <taxon>Euteleostomi</taxon>
        <taxon>Lepidosauria</taxon>
        <taxon>Squamata</taxon>
        <taxon>Bifurcata</taxon>
        <taxon>Gekkota</taxon>
        <taxon>Sphaerodactylidae</taxon>
        <taxon>Sphaerodactylus</taxon>
    </lineage>
</organism>
<evidence type="ECO:0000313" key="2">
    <source>
        <dbReference type="Proteomes" id="UP000827872"/>
    </source>
</evidence>
<keyword evidence="2" id="KW-1185">Reference proteome</keyword>
<evidence type="ECO:0000313" key="1">
    <source>
        <dbReference type="EMBL" id="KAH7997255.1"/>
    </source>
</evidence>
<accession>A0ACB8EXI5</accession>
<protein>
    <submittedName>
        <fullName evidence="1">Uncharacterized protein</fullName>
    </submittedName>
</protein>
<reference evidence="1" key="1">
    <citation type="submission" date="2021-08" db="EMBL/GenBank/DDBJ databases">
        <title>The first chromosome-level gecko genome reveals the dynamic sex chromosomes of Neotropical dwarf geckos (Sphaerodactylidae: Sphaerodactylus).</title>
        <authorList>
            <person name="Pinto B.J."/>
            <person name="Keating S.E."/>
            <person name="Gamble T."/>
        </authorList>
    </citation>
    <scope>NUCLEOTIDE SEQUENCE</scope>
    <source>
        <strain evidence="1">TG3544</strain>
    </source>
</reference>
<comment type="caution">
    <text evidence="1">The sequence shown here is derived from an EMBL/GenBank/DDBJ whole genome shotgun (WGS) entry which is preliminary data.</text>
</comment>
<dbReference type="EMBL" id="CM037628">
    <property type="protein sequence ID" value="KAH7997255.1"/>
    <property type="molecule type" value="Genomic_DNA"/>
</dbReference>